<evidence type="ECO:0000256" key="1">
    <source>
        <dbReference type="SAM" id="Coils"/>
    </source>
</evidence>
<sequence length="215" mass="24747">MSHCNYFPVSPHPYQNLSIPDISAYYSFLNYSTPSEPMSLPVYPINYPNYNYSPNPNLNFMSNISTPKHATMPNNITHVNGDTTEYLSLPVVNVDHNNDTTKRRFSDPGLPNDSDSSSNSFEDKIIQKLTQQVNSLRDNNRKLTREVMEMRIELNMLKQQQSLRHYDRDYEPGMLADVIREVRDAARVREDALLARVKHIIEEKQLSLINGVDAV</sequence>
<evidence type="ECO:0000256" key="2">
    <source>
        <dbReference type="SAM" id="MobiDB-lite"/>
    </source>
</evidence>
<organism evidence="3 4">
    <name type="scientific">Aromia moschata</name>
    <dbReference type="NCBI Taxonomy" id="1265417"/>
    <lineage>
        <taxon>Eukaryota</taxon>
        <taxon>Metazoa</taxon>
        <taxon>Ecdysozoa</taxon>
        <taxon>Arthropoda</taxon>
        <taxon>Hexapoda</taxon>
        <taxon>Insecta</taxon>
        <taxon>Pterygota</taxon>
        <taxon>Neoptera</taxon>
        <taxon>Endopterygota</taxon>
        <taxon>Coleoptera</taxon>
        <taxon>Polyphaga</taxon>
        <taxon>Cucujiformia</taxon>
        <taxon>Chrysomeloidea</taxon>
        <taxon>Cerambycidae</taxon>
        <taxon>Cerambycinae</taxon>
        <taxon>Callichromatini</taxon>
        <taxon>Aromia</taxon>
    </lineage>
</organism>
<feature type="region of interest" description="Disordered" evidence="2">
    <location>
        <begin position="97"/>
        <end position="120"/>
    </location>
</feature>
<name>A0AAV8YMV2_9CUCU</name>
<reference evidence="3" key="1">
    <citation type="journal article" date="2023" name="Insect Mol. Biol.">
        <title>Genome sequencing provides insights into the evolution of gene families encoding plant cell wall-degrading enzymes in longhorned beetles.</title>
        <authorList>
            <person name="Shin N.R."/>
            <person name="Okamura Y."/>
            <person name="Kirsch R."/>
            <person name="Pauchet Y."/>
        </authorList>
    </citation>
    <scope>NUCLEOTIDE SEQUENCE</scope>
    <source>
        <strain evidence="3">AMC_N1</strain>
    </source>
</reference>
<proteinExistence type="predicted"/>
<feature type="compositionally biased region" description="Basic and acidic residues" evidence="2">
    <location>
        <begin position="97"/>
        <end position="106"/>
    </location>
</feature>
<comment type="caution">
    <text evidence="3">The sequence shown here is derived from an EMBL/GenBank/DDBJ whole genome shotgun (WGS) entry which is preliminary data.</text>
</comment>
<keyword evidence="4" id="KW-1185">Reference proteome</keyword>
<dbReference type="Proteomes" id="UP001162162">
    <property type="component" value="Unassembled WGS sequence"/>
</dbReference>
<accession>A0AAV8YMV2</accession>
<keyword evidence="1" id="KW-0175">Coiled coil</keyword>
<evidence type="ECO:0000313" key="4">
    <source>
        <dbReference type="Proteomes" id="UP001162162"/>
    </source>
</evidence>
<feature type="coiled-coil region" evidence="1">
    <location>
        <begin position="126"/>
        <end position="160"/>
    </location>
</feature>
<dbReference type="EMBL" id="JAPWTK010000066">
    <property type="protein sequence ID" value="KAJ8952581.1"/>
    <property type="molecule type" value="Genomic_DNA"/>
</dbReference>
<protein>
    <submittedName>
        <fullName evidence="3">Uncharacterized protein</fullName>
    </submittedName>
</protein>
<dbReference type="AlphaFoldDB" id="A0AAV8YMV2"/>
<evidence type="ECO:0000313" key="3">
    <source>
        <dbReference type="EMBL" id="KAJ8952581.1"/>
    </source>
</evidence>
<gene>
    <name evidence="3" type="ORF">NQ318_004126</name>
</gene>